<reference evidence="2 3" key="1">
    <citation type="submission" date="2024-07" db="EMBL/GenBank/DDBJ databases">
        <title>Novel bacterial strain Erwinia sp. OPT-41 promoting growth of various crops.</title>
        <authorList>
            <person name="Egorshina A."/>
            <person name="Lukyantsev M.A."/>
            <person name="Golubev S.N."/>
            <person name="Muratova A.Y."/>
            <person name="Bulygina E.A."/>
        </authorList>
    </citation>
    <scope>NUCLEOTIDE SEQUENCE [LARGE SCALE GENOMIC DNA]</scope>
    <source>
        <strain evidence="2 3">OPT-41</strain>
    </source>
</reference>
<feature type="transmembrane region" description="Helical" evidence="1">
    <location>
        <begin position="94"/>
        <end position="113"/>
    </location>
</feature>
<organism evidence="2 3">
    <name type="scientific">Erwinia plantamica</name>
    <dbReference type="NCBI Taxonomy" id="3237104"/>
    <lineage>
        <taxon>Bacteria</taxon>
        <taxon>Pseudomonadati</taxon>
        <taxon>Pseudomonadota</taxon>
        <taxon>Gammaproteobacteria</taxon>
        <taxon>Enterobacterales</taxon>
        <taxon>Erwiniaceae</taxon>
        <taxon>Erwinia</taxon>
    </lineage>
</organism>
<dbReference type="EMBL" id="JBGCUC010000002">
    <property type="protein sequence ID" value="MFG6075402.1"/>
    <property type="molecule type" value="Genomic_DNA"/>
</dbReference>
<protein>
    <submittedName>
        <fullName evidence="2">Uncharacterized protein</fullName>
    </submittedName>
</protein>
<name>A0ABW7CJR7_9GAMM</name>
<evidence type="ECO:0000256" key="1">
    <source>
        <dbReference type="SAM" id="Phobius"/>
    </source>
</evidence>
<evidence type="ECO:0000313" key="3">
    <source>
        <dbReference type="Proteomes" id="UP001605250"/>
    </source>
</evidence>
<keyword evidence="1" id="KW-0472">Membrane</keyword>
<keyword evidence="1" id="KW-1133">Transmembrane helix</keyword>
<proteinExistence type="predicted"/>
<keyword evidence="1" id="KW-0812">Transmembrane</keyword>
<dbReference type="RefSeq" id="WP_394148403.1">
    <property type="nucleotide sequence ID" value="NZ_JBGCUC010000002.1"/>
</dbReference>
<gene>
    <name evidence="2" type="ORF">AB3U87_03365</name>
</gene>
<sequence>MEIQNGLEDYWRMENKKAIREKILSNNFTRKDYFVFKNNVQLIKQIYHPDLTAGIDLPEAITQMAEDSTKLRNIAVVYVVLFLILLFRHDKAQALINIIVITIVLLIMLWANACQRNLPVSTELRLIKLAIRMRKILKARAREEKASIKAEKKRQRAG</sequence>
<accession>A0ABW7CJR7</accession>
<keyword evidence="3" id="KW-1185">Reference proteome</keyword>
<feature type="transmembrane region" description="Helical" evidence="1">
    <location>
        <begin position="71"/>
        <end position="87"/>
    </location>
</feature>
<dbReference type="Proteomes" id="UP001605250">
    <property type="component" value="Unassembled WGS sequence"/>
</dbReference>
<comment type="caution">
    <text evidence="2">The sequence shown here is derived from an EMBL/GenBank/DDBJ whole genome shotgun (WGS) entry which is preliminary data.</text>
</comment>
<evidence type="ECO:0000313" key="2">
    <source>
        <dbReference type="EMBL" id="MFG6075402.1"/>
    </source>
</evidence>